<name>W4MFK4_9BACT</name>
<sequence length="408" mass="44537">MTAQGVLHGIRVLDFTWVWAGPIMCRHLADYGAEVVTIENPDYIDLARQLIYKDGEYDPDMAIAYTNFNAGKKSVSLNMAEPEAIDIVKRLVGISDVVIESMTPKAMRRWGLTYDDLRQIKPDIIMLSTCMQGQTGPYSMSPGNGAILPALAGISEVTGWPDRGPTGQGGPYTDFLAGAMGAAAVMTALVHRERTGEGQYIDLSQNECSMQFLTPAFLDYSANGRVASRLGNRRPGYAPHGVYRCAGEEESWCTISVRTDAEWQALCEALGQPDWVRDAKFATRQSRETHAEALDAHLSSWTEQHSAQQVMERLQRAGVPAAVVHDAAGLDADPQLAHRQHYARTEHPRIGENVIDRYGFRLSATPGAVQVPAPLLGQHNDHVLGDLLGLSQEDIDRLTTAGVVVAVA</sequence>
<dbReference type="HOGENOM" id="CLU_033975_2_0_7"/>
<dbReference type="Pfam" id="PF02515">
    <property type="entry name" value="CoA_transf_3"/>
    <property type="match status" value="1"/>
</dbReference>
<dbReference type="PANTHER" id="PTHR48207">
    <property type="entry name" value="SUCCINATE--HYDROXYMETHYLGLUTARATE COA-TRANSFERASE"/>
    <property type="match status" value="1"/>
</dbReference>
<dbReference type="SUPFAM" id="SSF89796">
    <property type="entry name" value="CoA-transferase family III (CaiB/BaiF)"/>
    <property type="match status" value="1"/>
</dbReference>
<dbReference type="GO" id="GO:0008410">
    <property type="term" value="F:CoA-transferase activity"/>
    <property type="evidence" value="ECO:0007669"/>
    <property type="project" value="TreeGrafter"/>
</dbReference>
<accession>W4MFK4</accession>
<organism evidence="2 3">
    <name type="scientific">Candidatus Entotheonella gemina</name>
    <dbReference type="NCBI Taxonomy" id="1429439"/>
    <lineage>
        <taxon>Bacteria</taxon>
        <taxon>Pseudomonadati</taxon>
        <taxon>Nitrospinota/Tectimicrobiota group</taxon>
        <taxon>Candidatus Tectimicrobiota</taxon>
        <taxon>Candidatus Entotheonellia</taxon>
        <taxon>Candidatus Entotheonellales</taxon>
        <taxon>Candidatus Entotheonellaceae</taxon>
        <taxon>Candidatus Entotheonella</taxon>
    </lineage>
</organism>
<dbReference type="InterPro" id="IPR050483">
    <property type="entry name" value="CoA-transferase_III_domain"/>
</dbReference>
<dbReference type="PANTHER" id="PTHR48207:SF3">
    <property type="entry name" value="SUCCINATE--HYDROXYMETHYLGLUTARATE COA-TRANSFERASE"/>
    <property type="match status" value="1"/>
</dbReference>
<evidence type="ECO:0000313" key="2">
    <source>
        <dbReference type="EMBL" id="ETX08427.1"/>
    </source>
</evidence>
<evidence type="ECO:0008006" key="4">
    <source>
        <dbReference type="Google" id="ProtNLM"/>
    </source>
</evidence>
<dbReference type="InterPro" id="IPR003673">
    <property type="entry name" value="CoA-Trfase_fam_III"/>
</dbReference>
<dbReference type="Proteomes" id="UP000019140">
    <property type="component" value="Unassembled WGS sequence"/>
</dbReference>
<evidence type="ECO:0000256" key="1">
    <source>
        <dbReference type="ARBA" id="ARBA00022679"/>
    </source>
</evidence>
<dbReference type="InterPro" id="IPR023606">
    <property type="entry name" value="CoA-Trfase_III_dom_1_sf"/>
</dbReference>
<dbReference type="InterPro" id="IPR044855">
    <property type="entry name" value="CoA-Trfase_III_dom3_sf"/>
</dbReference>
<evidence type="ECO:0000313" key="3">
    <source>
        <dbReference type="Proteomes" id="UP000019140"/>
    </source>
</evidence>
<dbReference type="AlphaFoldDB" id="W4MFK4"/>
<comment type="caution">
    <text evidence="2">The sequence shown here is derived from an EMBL/GenBank/DDBJ whole genome shotgun (WGS) entry which is preliminary data.</text>
</comment>
<proteinExistence type="predicted"/>
<dbReference type="EMBL" id="AZHX01000227">
    <property type="protein sequence ID" value="ETX08427.1"/>
    <property type="molecule type" value="Genomic_DNA"/>
</dbReference>
<protein>
    <recommendedName>
        <fullName evidence="4">CoA transferase</fullName>
    </recommendedName>
</protein>
<reference evidence="2 3" key="1">
    <citation type="journal article" date="2014" name="Nature">
        <title>An environmental bacterial taxon with a large and distinct metabolic repertoire.</title>
        <authorList>
            <person name="Wilson M.C."/>
            <person name="Mori T."/>
            <person name="Ruckert C."/>
            <person name="Uria A.R."/>
            <person name="Helf M.J."/>
            <person name="Takada K."/>
            <person name="Gernert C."/>
            <person name="Steffens U.A."/>
            <person name="Heycke N."/>
            <person name="Schmitt S."/>
            <person name="Rinke C."/>
            <person name="Helfrich E.J."/>
            <person name="Brachmann A.O."/>
            <person name="Gurgui C."/>
            <person name="Wakimoto T."/>
            <person name="Kracht M."/>
            <person name="Crusemann M."/>
            <person name="Hentschel U."/>
            <person name="Abe I."/>
            <person name="Matsunaga S."/>
            <person name="Kalinowski J."/>
            <person name="Takeyama H."/>
            <person name="Piel J."/>
        </authorList>
    </citation>
    <scope>NUCLEOTIDE SEQUENCE [LARGE SCALE GENOMIC DNA]</scope>
    <source>
        <strain evidence="3">TSY2</strain>
    </source>
</reference>
<gene>
    <name evidence="2" type="ORF">ETSY2_05530</name>
</gene>
<keyword evidence="3" id="KW-1185">Reference proteome</keyword>
<dbReference type="Gene3D" id="3.30.1540.10">
    <property type="entry name" value="formyl-coa transferase, domain 3"/>
    <property type="match status" value="1"/>
</dbReference>
<dbReference type="Gene3D" id="3.40.50.10540">
    <property type="entry name" value="Crotonobetainyl-coa:carnitine coa-transferase, domain 1"/>
    <property type="match status" value="1"/>
</dbReference>
<keyword evidence="1" id="KW-0808">Transferase</keyword>